<evidence type="ECO:0000313" key="1">
    <source>
        <dbReference type="EMBL" id="KAJ7093427.1"/>
    </source>
</evidence>
<dbReference type="EMBL" id="JARJCN010000016">
    <property type="protein sequence ID" value="KAJ7093427.1"/>
    <property type="molecule type" value="Genomic_DNA"/>
</dbReference>
<accession>A0AAD6U796</accession>
<protein>
    <submittedName>
        <fullName evidence="1">Uncharacterized protein</fullName>
    </submittedName>
</protein>
<organism evidence="1 2">
    <name type="scientific">Mycena belliarum</name>
    <dbReference type="NCBI Taxonomy" id="1033014"/>
    <lineage>
        <taxon>Eukaryota</taxon>
        <taxon>Fungi</taxon>
        <taxon>Dikarya</taxon>
        <taxon>Basidiomycota</taxon>
        <taxon>Agaricomycotina</taxon>
        <taxon>Agaricomycetes</taxon>
        <taxon>Agaricomycetidae</taxon>
        <taxon>Agaricales</taxon>
        <taxon>Marasmiineae</taxon>
        <taxon>Mycenaceae</taxon>
        <taxon>Mycena</taxon>
    </lineage>
</organism>
<name>A0AAD6U796_9AGAR</name>
<evidence type="ECO:0000313" key="2">
    <source>
        <dbReference type="Proteomes" id="UP001222325"/>
    </source>
</evidence>
<dbReference type="Proteomes" id="UP001222325">
    <property type="component" value="Unassembled WGS sequence"/>
</dbReference>
<reference evidence="1" key="1">
    <citation type="submission" date="2023-03" db="EMBL/GenBank/DDBJ databases">
        <title>Massive genome expansion in bonnet fungi (Mycena s.s.) driven by repeated elements and novel gene families across ecological guilds.</title>
        <authorList>
            <consortium name="Lawrence Berkeley National Laboratory"/>
            <person name="Harder C.B."/>
            <person name="Miyauchi S."/>
            <person name="Viragh M."/>
            <person name="Kuo A."/>
            <person name="Thoen E."/>
            <person name="Andreopoulos B."/>
            <person name="Lu D."/>
            <person name="Skrede I."/>
            <person name="Drula E."/>
            <person name="Henrissat B."/>
            <person name="Morin E."/>
            <person name="Kohler A."/>
            <person name="Barry K."/>
            <person name="LaButti K."/>
            <person name="Morin E."/>
            <person name="Salamov A."/>
            <person name="Lipzen A."/>
            <person name="Mereny Z."/>
            <person name="Hegedus B."/>
            <person name="Baldrian P."/>
            <person name="Stursova M."/>
            <person name="Weitz H."/>
            <person name="Taylor A."/>
            <person name="Grigoriev I.V."/>
            <person name="Nagy L.G."/>
            <person name="Martin F."/>
            <person name="Kauserud H."/>
        </authorList>
    </citation>
    <scope>NUCLEOTIDE SEQUENCE</scope>
    <source>
        <strain evidence="1">CBHHK173m</strain>
    </source>
</reference>
<proteinExistence type="predicted"/>
<comment type="caution">
    <text evidence="1">The sequence shown here is derived from an EMBL/GenBank/DDBJ whole genome shotgun (WGS) entry which is preliminary data.</text>
</comment>
<gene>
    <name evidence="1" type="ORF">B0H15DRAFT_947551</name>
</gene>
<dbReference type="AlphaFoldDB" id="A0AAD6U796"/>
<keyword evidence="2" id="KW-1185">Reference proteome</keyword>
<sequence>MSDRLASLRRREADWLNFTPQSRHTLTVAFDTSGVTACTTSLRMCISWGTYATPSRWHLVEAVKPIIDFGTALEEHDLIAMVTYNALDGEPNMRSIEVVLLEFSTGHTHPLAAYPTLHIHDVEAEMERPGISIEIVVTLSCIVPDISPQAPLDVSNTGIVFLTMNTILIPPHPQRGGPLARHTPHPTIFGGWRSPASPAQLQPARARTAPHAPLLPIQCRGEPNPRAGYTRPSRAASLPRADPALLHVNVKACGVVHRSTCSYVLVIARAPLLAALAACDPGPVVIGVSWSAWGPWCARWFDKNGLSEHYFTTTCGTGMLAIAPDKPTRPAPVRVFDFNESKVEIQQMLRGASSTPTNVSVVGAYKEEGAVERAPFAEPVFSRLPYVETVSEELFTHAVVLINNAHMIGVQFSEAMVEI</sequence>